<dbReference type="AlphaFoldDB" id="A0AA88J094"/>
<evidence type="ECO:0000313" key="2">
    <source>
        <dbReference type="EMBL" id="GMN61758.1"/>
    </source>
</evidence>
<organism evidence="2 3">
    <name type="scientific">Ficus carica</name>
    <name type="common">Common fig</name>
    <dbReference type="NCBI Taxonomy" id="3494"/>
    <lineage>
        <taxon>Eukaryota</taxon>
        <taxon>Viridiplantae</taxon>
        <taxon>Streptophyta</taxon>
        <taxon>Embryophyta</taxon>
        <taxon>Tracheophyta</taxon>
        <taxon>Spermatophyta</taxon>
        <taxon>Magnoliopsida</taxon>
        <taxon>eudicotyledons</taxon>
        <taxon>Gunneridae</taxon>
        <taxon>Pentapetalae</taxon>
        <taxon>rosids</taxon>
        <taxon>fabids</taxon>
        <taxon>Rosales</taxon>
        <taxon>Moraceae</taxon>
        <taxon>Ficeae</taxon>
        <taxon>Ficus</taxon>
    </lineage>
</organism>
<evidence type="ECO:0000256" key="1">
    <source>
        <dbReference type="SAM" id="MobiDB-lite"/>
    </source>
</evidence>
<feature type="compositionally biased region" description="Basic and acidic residues" evidence="1">
    <location>
        <begin position="32"/>
        <end position="66"/>
    </location>
</feature>
<gene>
    <name evidence="2" type="ORF">TIFTF001_030841</name>
</gene>
<protein>
    <submittedName>
        <fullName evidence="2">Uncharacterized protein</fullName>
    </submittedName>
</protein>
<dbReference type="EMBL" id="BTGU01000117">
    <property type="protein sequence ID" value="GMN61758.1"/>
    <property type="molecule type" value="Genomic_DNA"/>
</dbReference>
<keyword evidence="3" id="KW-1185">Reference proteome</keyword>
<accession>A0AA88J094</accession>
<feature type="region of interest" description="Disordered" evidence="1">
    <location>
        <begin position="21"/>
        <end position="67"/>
    </location>
</feature>
<dbReference type="Proteomes" id="UP001187192">
    <property type="component" value="Unassembled WGS sequence"/>
</dbReference>
<name>A0AA88J094_FICCA</name>
<reference evidence="2" key="1">
    <citation type="submission" date="2023-07" db="EMBL/GenBank/DDBJ databases">
        <title>draft genome sequence of fig (Ficus carica).</title>
        <authorList>
            <person name="Takahashi T."/>
            <person name="Nishimura K."/>
        </authorList>
    </citation>
    <scope>NUCLEOTIDE SEQUENCE</scope>
</reference>
<proteinExistence type="predicted"/>
<evidence type="ECO:0000313" key="3">
    <source>
        <dbReference type="Proteomes" id="UP001187192"/>
    </source>
</evidence>
<sequence>MLSGYTVAKGFANQMADEVKAANTDARHARRAEKEARTAKEAAEEARKEAEDRAKVAEERAKEAEGRQWFAEDLVQKADQAVEEAETSKAELEEALHKAEQELASARVEHERYVRVALPAALEEARAQAMADFLGSEDFNECVAQMYREGMRDMKAGFTAANPSLVGVDWSFVPTKSEETVAEEPPEEGEVTGTVRELGDVIILDDQVTEPEQPAPAESVQAAATAEPEPDQSATVVSADQEQDLTLWSENHRSWDACKDRWILFGLPFWVARSRDLTLRSENHRSWGAWQMLGPARAPLFGQCSVTGPDSVVREPQELGVCKGRCWVLLGHLLSMLAPARAPPFGRYPVMGPDSVVREPQELSARADVWSCSGTSYGWLGFSIGLTQVQLWSAPSMGTFLSGLRRGGTVHRRWWSFNIIPGETWFPGKFYPGYGEVPTGSSMVPGEVLPGSRGSATRVKHVLRR</sequence>
<feature type="region of interest" description="Disordered" evidence="1">
    <location>
        <begin position="209"/>
        <end position="233"/>
    </location>
</feature>
<comment type="caution">
    <text evidence="2">The sequence shown here is derived from an EMBL/GenBank/DDBJ whole genome shotgun (WGS) entry which is preliminary data.</text>
</comment>